<keyword evidence="1" id="KW-0472">Membrane</keyword>
<keyword evidence="1" id="KW-0812">Transmembrane</keyword>
<dbReference type="Proteomes" id="UP001362999">
    <property type="component" value="Unassembled WGS sequence"/>
</dbReference>
<name>A0AAV9Z013_9AGAR</name>
<keyword evidence="1" id="KW-1133">Transmembrane helix</keyword>
<organism evidence="2 3">
    <name type="scientific">Favolaschia claudopus</name>
    <dbReference type="NCBI Taxonomy" id="2862362"/>
    <lineage>
        <taxon>Eukaryota</taxon>
        <taxon>Fungi</taxon>
        <taxon>Dikarya</taxon>
        <taxon>Basidiomycota</taxon>
        <taxon>Agaricomycotina</taxon>
        <taxon>Agaricomycetes</taxon>
        <taxon>Agaricomycetidae</taxon>
        <taxon>Agaricales</taxon>
        <taxon>Marasmiineae</taxon>
        <taxon>Mycenaceae</taxon>
        <taxon>Favolaschia</taxon>
    </lineage>
</organism>
<evidence type="ECO:0000313" key="2">
    <source>
        <dbReference type="EMBL" id="KAK6966635.1"/>
    </source>
</evidence>
<evidence type="ECO:0008006" key="4">
    <source>
        <dbReference type="Google" id="ProtNLM"/>
    </source>
</evidence>
<reference evidence="2 3" key="1">
    <citation type="journal article" date="2024" name="J Genomics">
        <title>Draft genome sequencing and assembly of Favolaschia claudopus CIRM-BRFM 2984 isolated from oak limbs.</title>
        <authorList>
            <person name="Navarro D."/>
            <person name="Drula E."/>
            <person name="Chaduli D."/>
            <person name="Cazenave R."/>
            <person name="Ahrendt S."/>
            <person name="Wang J."/>
            <person name="Lipzen A."/>
            <person name="Daum C."/>
            <person name="Barry K."/>
            <person name="Grigoriev I.V."/>
            <person name="Favel A."/>
            <person name="Rosso M.N."/>
            <person name="Martin F."/>
        </authorList>
    </citation>
    <scope>NUCLEOTIDE SEQUENCE [LARGE SCALE GENOMIC DNA]</scope>
    <source>
        <strain evidence="2 3">CIRM-BRFM 2984</strain>
    </source>
</reference>
<gene>
    <name evidence="2" type="ORF">R3P38DRAFT_3153630</name>
</gene>
<accession>A0AAV9Z013</accession>
<protein>
    <recommendedName>
        <fullName evidence="4">Secreted protein</fullName>
    </recommendedName>
</protein>
<evidence type="ECO:0000256" key="1">
    <source>
        <dbReference type="SAM" id="Phobius"/>
    </source>
</evidence>
<feature type="transmembrane region" description="Helical" evidence="1">
    <location>
        <begin position="20"/>
        <end position="38"/>
    </location>
</feature>
<dbReference type="EMBL" id="JAWWNJ010000263">
    <property type="protein sequence ID" value="KAK6966635.1"/>
    <property type="molecule type" value="Genomic_DNA"/>
</dbReference>
<evidence type="ECO:0000313" key="3">
    <source>
        <dbReference type="Proteomes" id="UP001362999"/>
    </source>
</evidence>
<comment type="caution">
    <text evidence="2">The sequence shown here is derived from an EMBL/GenBank/DDBJ whole genome shotgun (WGS) entry which is preliminary data.</text>
</comment>
<sequence length="99" mass="11517">MQSKLSMRVVSLAPPRAFPLIFSIPITLWLHPLAFMSPRWKIDMSRPRWVVWFNISRDPRLVPPPLRLGCESAHCAWWKTSDDTSSNSDRIVRVCMVII</sequence>
<proteinExistence type="predicted"/>
<dbReference type="AlphaFoldDB" id="A0AAV9Z013"/>
<keyword evidence="3" id="KW-1185">Reference proteome</keyword>